<accession>A0A8J3X2B5</accession>
<dbReference type="GO" id="GO:0008703">
    <property type="term" value="F:5-amino-6-(5-phosphoribosylamino)uracil reductase activity"/>
    <property type="evidence" value="ECO:0007669"/>
    <property type="project" value="UniProtKB-EC"/>
</dbReference>
<name>A0A8J3X2B5_9ACTN</name>
<evidence type="ECO:0000256" key="8">
    <source>
        <dbReference type="ARBA" id="ARBA00023002"/>
    </source>
</evidence>
<evidence type="ECO:0000313" key="13">
    <source>
        <dbReference type="Proteomes" id="UP000599074"/>
    </source>
</evidence>
<evidence type="ECO:0000259" key="11">
    <source>
        <dbReference type="PROSITE" id="PS51747"/>
    </source>
</evidence>
<comment type="pathway">
    <text evidence="2">Cofactor biosynthesis; riboflavin biosynthesis; 5-amino-6-(D-ribitylamino)uracil from GTP: step 2/4.</text>
</comment>
<dbReference type="SUPFAM" id="SSF53597">
    <property type="entry name" value="Dihydrofolate reductase-like"/>
    <property type="match status" value="1"/>
</dbReference>
<dbReference type="EC" id="3.5.4.26" evidence="5"/>
<dbReference type="SUPFAM" id="SSF53927">
    <property type="entry name" value="Cytidine deaminase-like"/>
    <property type="match status" value="1"/>
</dbReference>
<sequence length="357" mass="37590">MTSRPYTLLSCAVSIDGYLDDSSEQRLLLSNGADFDAVDEARAGCDAILVGANTVRRDDPRLVIRDPARRADRVARGLPPDPLKATVTTGGDLDPGSRFFTVGESEKLVYSPSPPTHLDGVATVVPAGDLRAVLADLAGRGVRRLMVEGGATILAALLADGLADELRLAIAPRFVGDPAAPRFNGCPGRTPVLAGVTDLDGVAVLRYLLSQAAVDRHWLEAAIDEARRCPPSRAAFSVGAVIVDAAGREISRGYSRESDPVVHAEESALAKVDPADPRLAGATIYSSLEPCSVRRSRPASCAALIRAAGIPRVVYAWREPVLFVDGEGAEELDVAGVEVVQVPDLEPAARAVNAHLL</sequence>
<dbReference type="GO" id="GO:0008835">
    <property type="term" value="F:diaminohydroxyphosphoribosylaminopyrimidine deaminase activity"/>
    <property type="evidence" value="ECO:0007669"/>
    <property type="project" value="UniProtKB-EC"/>
</dbReference>
<comment type="catalytic activity">
    <reaction evidence="9">
        <text>5-amino-6-(5-phospho-D-ribitylamino)uracil + NADP(+) = 5-amino-6-(5-phospho-D-ribosylamino)uracil + NADPH + H(+)</text>
        <dbReference type="Rhea" id="RHEA:17845"/>
        <dbReference type="ChEBI" id="CHEBI:15378"/>
        <dbReference type="ChEBI" id="CHEBI:57783"/>
        <dbReference type="ChEBI" id="CHEBI:58349"/>
        <dbReference type="ChEBI" id="CHEBI:58421"/>
        <dbReference type="ChEBI" id="CHEBI:58453"/>
        <dbReference type="EC" id="1.1.1.193"/>
    </reaction>
</comment>
<dbReference type="Gene3D" id="3.40.140.10">
    <property type="entry name" value="Cytidine Deaminase, domain 2"/>
    <property type="match status" value="1"/>
</dbReference>
<dbReference type="PROSITE" id="PS51747">
    <property type="entry name" value="CYT_DCMP_DEAMINASES_2"/>
    <property type="match status" value="1"/>
</dbReference>
<dbReference type="UniPathway" id="UPA00275">
    <property type="reaction ID" value="UER00401"/>
</dbReference>
<dbReference type="InterPro" id="IPR002125">
    <property type="entry name" value="CMP_dCMP_dom"/>
</dbReference>
<dbReference type="GO" id="GO:0009231">
    <property type="term" value="P:riboflavin biosynthetic process"/>
    <property type="evidence" value="ECO:0007669"/>
    <property type="project" value="UniProtKB-UniPathway"/>
</dbReference>
<dbReference type="AlphaFoldDB" id="A0A8J3X2B5"/>
<dbReference type="Proteomes" id="UP000599074">
    <property type="component" value="Unassembled WGS sequence"/>
</dbReference>
<dbReference type="EMBL" id="BOON01000050">
    <property type="protein sequence ID" value="GII25327.1"/>
    <property type="molecule type" value="Genomic_DNA"/>
</dbReference>
<dbReference type="Pfam" id="PF00383">
    <property type="entry name" value="dCMP_cyt_deam_1"/>
    <property type="match status" value="1"/>
</dbReference>
<evidence type="ECO:0000256" key="3">
    <source>
        <dbReference type="ARBA" id="ARBA00005259"/>
    </source>
</evidence>
<evidence type="ECO:0000256" key="5">
    <source>
        <dbReference type="ARBA" id="ARBA00012766"/>
    </source>
</evidence>
<comment type="catalytic activity">
    <reaction evidence="10">
        <text>2,5-diamino-6-hydroxy-4-(5-phosphoribosylamino)-pyrimidine + H2O + H(+) = 5-amino-6-(5-phospho-D-ribosylamino)uracil + NH4(+)</text>
        <dbReference type="Rhea" id="RHEA:21868"/>
        <dbReference type="ChEBI" id="CHEBI:15377"/>
        <dbReference type="ChEBI" id="CHEBI:15378"/>
        <dbReference type="ChEBI" id="CHEBI:28938"/>
        <dbReference type="ChEBI" id="CHEBI:58453"/>
        <dbReference type="ChEBI" id="CHEBI:58614"/>
        <dbReference type="EC" id="3.5.4.26"/>
    </reaction>
</comment>
<dbReference type="Gene3D" id="3.40.430.10">
    <property type="entry name" value="Dihydrofolate Reductase, subunit A"/>
    <property type="match status" value="1"/>
</dbReference>
<keyword evidence="8" id="KW-0560">Oxidoreductase</keyword>
<comment type="function">
    <text evidence="1">Converts 2,5-diamino-6-(ribosylamino)-4(3h)-pyrimidinone 5'-phosphate into 5-amino-6-(ribosylamino)-2,4(1h,3h)-pyrimidinedione 5'-phosphate.</text>
</comment>
<dbReference type="InterPro" id="IPR050765">
    <property type="entry name" value="Riboflavin_Biosynth_HTPR"/>
</dbReference>
<dbReference type="PANTHER" id="PTHR38011:SF7">
    <property type="entry name" value="2,5-DIAMINO-6-RIBOSYLAMINO-4(3H)-PYRIMIDINONE 5'-PHOSPHATE REDUCTASE"/>
    <property type="match status" value="1"/>
</dbReference>
<comment type="similarity">
    <text evidence="4">In the C-terminal section; belongs to the HTP reductase family.</text>
</comment>
<comment type="similarity">
    <text evidence="3">In the N-terminal section; belongs to the cytidine and deoxycytidylate deaminase family.</text>
</comment>
<comment type="caution">
    <text evidence="12">The sequence shown here is derived from an EMBL/GenBank/DDBJ whole genome shotgun (WGS) entry which is preliminary data.</text>
</comment>
<proteinExistence type="inferred from homology"/>
<gene>
    <name evidence="12" type="ORF">Pme01_49240</name>
</gene>
<evidence type="ECO:0000256" key="2">
    <source>
        <dbReference type="ARBA" id="ARBA00004882"/>
    </source>
</evidence>
<evidence type="ECO:0000256" key="4">
    <source>
        <dbReference type="ARBA" id="ARBA00007417"/>
    </source>
</evidence>
<organism evidence="12 13">
    <name type="scientific">Planosporangium mesophilum</name>
    <dbReference type="NCBI Taxonomy" id="689768"/>
    <lineage>
        <taxon>Bacteria</taxon>
        <taxon>Bacillati</taxon>
        <taxon>Actinomycetota</taxon>
        <taxon>Actinomycetes</taxon>
        <taxon>Micromonosporales</taxon>
        <taxon>Micromonosporaceae</taxon>
        <taxon>Planosporangium</taxon>
    </lineage>
</organism>
<dbReference type="PANTHER" id="PTHR38011">
    <property type="entry name" value="DIHYDROFOLATE REDUCTASE FAMILY PROTEIN (AFU_ORTHOLOGUE AFUA_8G06820)"/>
    <property type="match status" value="1"/>
</dbReference>
<dbReference type="InterPro" id="IPR016193">
    <property type="entry name" value="Cytidine_deaminase-like"/>
</dbReference>
<evidence type="ECO:0000256" key="9">
    <source>
        <dbReference type="ARBA" id="ARBA00049861"/>
    </source>
</evidence>
<evidence type="ECO:0000313" key="12">
    <source>
        <dbReference type="EMBL" id="GII25327.1"/>
    </source>
</evidence>
<dbReference type="InterPro" id="IPR024072">
    <property type="entry name" value="DHFR-like_dom_sf"/>
</dbReference>
<evidence type="ECO:0000256" key="1">
    <source>
        <dbReference type="ARBA" id="ARBA00002151"/>
    </source>
</evidence>
<dbReference type="InterPro" id="IPR002734">
    <property type="entry name" value="RibDG_C"/>
</dbReference>
<evidence type="ECO:0000256" key="10">
    <source>
        <dbReference type="ARBA" id="ARBA00049886"/>
    </source>
</evidence>
<keyword evidence="13" id="KW-1185">Reference proteome</keyword>
<reference evidence="12" key="1">
    <citation type="submission" date="2021-01" db="EMBL/GenBank/DDBJ databases">
        <title>Whole genome shotgun sequence of Planosporangium mesophilum NBRC 109066.</title>
        <authorList>
            <person name="Komaki H."/>
            <person name="Tamura T."/>
        </authorList>
    </citation>
    <scope>NUCLEOTIDE SEQUENCE</scope>
    <source>
        <strain evidence="12">NBRC 109066</strain>
    </source>
</reference>
<feature type="domain" description="CMP/dCMP-type deaminase" evidence="11">
    <location>
        <begin position="213"/>
        <end position="330"/>
    </location>
</feature>
<evidence type="ECO:0000256" key="6">
    <source>
        <dbReference type="ARBA" id="ARBA00019930"/>
    </source>
</evidence>
<dbReference type="Pfam" id="PF01872">
    <property type="entry name" value="RibD_C"/>
    <property type="match status" value="1"/>
</dbReference>
<protein>
    <recommendedName>
        <fullName evidence="6">Riboflavin biosynthesis protein RibD</fullName>
        <ecNumber evidence="5">3.5.4.26</ecNumber>
    </recommendedName>
</protein>
<evidence type="ECO:0000256" key="7">
    <source>
        <dbReference type="ARBA" id="ARBA00022857"/>
    </source>
</evidence>
<keyword evidence="7" id="KW-0521">NADP</keyword>